<dbReference type="RefSeq" id="WP_047188373.1">
    <property type="nucleotide sequence ID" value="NZ_LCYG01000018.1"/>
</dbReference>
<proteinExistence type="predicted"/>
<dbReference type="InterPro" id="IPR038996">
    <property type="entry name" value="Gp14"/>
</dbReference>
<keyword evidence="2" id="KW-1185">Reference proteome</keyword>
<dbReference type="Pfam" id="PF24072">
    <property type="entry name" value="T7_gp14"/>
    <property type="match status" value="1"/>
</dbReference>
<dbReference type="EMBL" id="LCYG01000018">
    <property type="protein sequence ID" value="KLK93672.1"/>
    <property type="molecule type" value="Genomic_DNA"/>
</dbReference>
<evidence type="ECO:0000313" key="1">
    <source>
        <dbReference type="EMBL" id="KLK93672.1"/>
    </source>
</evidence>
<gene>
    <name evidence="1" type="ORF">AA309_07400</name>
</gene>
<dbReference type="PATRIC" id="fig|1225564.3.peg.2007"/>
<sequence>MCMTALPLMSLAIGAASSVAEFAQQSTEADDANRRYEANRLAALQSFEDKQRSMNEQIIQERESAAQERFDVALESRAAQATNDVAAGESGVSGLSIDALARDFAAKEARFSSRMDTQQDWTMTRLEAEKRDQSYEALDRINQAPRAKKSSFLGTGLKIGASAVNAYSQHKKLNAG</sequence>
<dbReference type="OrthoDB" id="8366335at2"/>
<name>A0A0H1RLY9_9HYPH</name>
<dbReference type="Proteomes" id="UP000035489">
    <property type="component" value="Unassembled WGS sequence"/>
</dbReference>
<dbReference type="STRING" id="1225564.AA309_07400"/>
<organism evidence="1 2">
    <name type="scientific">Microvirga vignae</name>
    <dbReference type="NCBI Taxonomy" id="1225564"/>
    <lineage>
        <taxon>Bacteria</taxon>
        <taxon>Pseudomonadati</taxon>
        <taxon>Pseudomonadota</taxon>
        <taxon>Alphaproteobacteria</taxon>
        <taxon>Hyphomicrobiales</taxon>
        <taxon>Methylobacteriaceae</taxon>
        <taxon>Microvirga</taxon>
    </lineage>
</organism>
<dbReference type="AlphaFoldDB" id="A0A0H1RLY9"/>
<accession>A0A0H1RLY9</accession>
<reference evidence="1 2" key="1">
    <citation type="submission" date="2015-05" db="EMBL/GenBank/DDBJ databases">
        <title>Draft genome sequence of Microvirga vignae strain BR3299, a novel nitrogen fixing bacteria isolated from Brazil semi-aired region.</title>
        <authorList>
            <person name="Zilli J.E."/>
            <person name="Passos S.R."/>
            <person name="Leite J."/>
            <person name="Baldani J.I."/>
            <person name="Xavier G.R."/>
            <person name="Rumjaneck N.G."/>
            <person name="Simoes-Araujo J.L."/>
        </authorList>
    </citation>
    <scope>NUCLEOTIDE SEQUENCE [LARGE SCALE GENOMIC DNA]</scope>
    <source>
        <strain evidence="1 2">BR3299</strain>
    </source>
</reference>
<comment type="caution">
    <text evidence="1">The sequence shown here is derived from an EMBL/GenBank/DDBJ whole genome shotgun (WGS) entry which is preliminary data.</text>
</comment>
<evidence type="ECO:0000313" key="2">
    <source>
        <dbReference type="Proteomes" id="UP000035489"/>
    </source>
</evidence>
<protein>
    <submittedName>
        <fullName evidence="1">Uncharacterized protein</fullName>
    </submittedName>
</protein>